<comment type="caution">
    <text evidence="2">The sequence shown here is derived from an EMBL/GenBank/DDBJ whole genome shotgun (WGS) entry which is preliminary data.</text>
</comment>
<reference evidence="3" key="1">
    <citation type="submission" date="2015-07" db="EMBL/GenBank/DDBJ databases">
        <title>The genome of Habropoda laboriosa.</title>
        <authorList>
            <person name="Pan H."/>
            <person name="Kapheim K."/>
        </authorList>
    </citation>
    <scope>NUCLEOTIDE SEQUENCE [LARGE SCALE GENOMIC DNA]</scope>
</reference>
<dbReference type="InterPro" id="IPR012337">
    <property type="entry name" value="RNaseH-like_sf"/>
</dbReference>
<gene>
    <name evidence="2" type="ORF">WH47_11764</name>
</gene>
<organism evidence="2 3">
    <name type="scientific">Habropoda laboriosa</name>
    <dbReference type="NCBI Taxonomy" id="597456"/>
    <lineage>
        <taxon>Eukaryota</taxon>
        <taxon>Metazoa</taxon>
        <taxon>Ecdysozoa</taxon>
        <taxon>Arthropoda</taxon>
        <taxon>Hexapoda</taxon>
        <taxon>Insecta</taxon>
        <taxon>Pterygota</taxon>
        <taxon>Neoptera</taxon>
        <taxon>Endopterygota</taxon>
        <taxon>Hymenoptera</taxon>
        <taxon>Apocrita</taxon>
        <taxon>Aculeata</taxon>
        <taxon>Apoidea</taxon>
        <taxon>Anthophila</taxon>
        <taxon>Apidae</taxon>
        <taxon>Habropoda</taxon>
    </lineage>
</organism>
<protein>
    <recommendedName>
        <fullName evidence="1">DUF5641 domain-containing protein</fullName>
    </recommendedName>
</protein>
<proteinExistence type="predicted"/>
<accession>A0A0L7QJB6</accession>
<dbReference type="PANTHER" id="PTHR47331">
    <property type="entry name" value="PHD-TYPE DOMAIN-CONTAINING PROTEIN"/>
    <property type="match status" value="1"/>
</dbReference>
<dbReference type="Pfam" id="PF18701">
    <property type="entry name" value="DUF5641"/>
    <property type="match status" value="1"/>
</dbReference>
<dbReference type="STRING" id="597456.A0A0L7QJB6"/>
<dbReference type="OrthoDB" id="6432478at2759"/>
<evidence type="ECO:0000259" key="1">
    <source>
        <dbReference type="Pfam" id="PF18701"/>
    </source>
</evidence>
<dbReference type="InterPro" id="IPR036397">
    <property type="entry name" value="RNaseH_sf"/>
</dbReference>
<name>A0A0L7QJB6_9HYME</name>
<dbReference type="PANTHER" id="PTHR47331:SF1">
    <property type="entry name" value="GAG-LIKE PROTEIN"/>
    <property type="match status" value="1"/>
</dbReference>
<evidence type="ECO:0000313" key="3">
    <source>
        <dbReference type="Proteomes" id="UP000053825"/>
    </source>
</evidence>
<evidence type="ECO:0000313" key="2">
    <source>
        <dbReference type="EMBL" id="KOC58626.1"/>
    </source>
</evidence>
<dbReference type="InterPro" id="IPR040676">
    <property type="entry name" value="DUF5641"/>
</dbReference>
<dbReference type="Gene3D" id="3.30.420.10">
    <property type="entry name" value="Ribonuclease H-like superfamily/Ribonuclease H"/>
    <property type="match status" value="1"/>
</dbReference>
<dbReference type="EMBL" id="LHQN01021538">
    <property type="protein sequence ID" value="KOC58626.1"/>
    <property type="molecule type" value="Genomic_DNA"/>
</dbReference>
<dbReference type="SUPFAM" id="SSF53098">
    <property type="entry name" value="Ribonuclease H-like"/>
    <property type="match status" value="1"/>
</dbReference>
<sequence length="214" mass="24868">MIRDRREHIETNLANDGIKWHFIPPRSPHFGGLWEAAVKSFKHHFSRVIGETLLTYEALHSYATEIEAILNSRPLTSLSSDPNDFNPLTPAHFLIGGPLTSIPEHDFRDTNVSQLSTWQHVQKMKQHFWTRWHKEYLHELTVRRKWHRGQTNDLPVNTMVILHEDNAPPIRWPLGRITEVHPGEDGVIRVATVRTTNGTYKRSIKKLSPLFLNN</sequence>
<dbReference type="GO" id="GO:0003676">
    <property type="term" value="F:nucleic acid binding"/>
    <property type="evidence" value="ECO:0007669"/>
    <property type="project" value="InterPro"/>
</dbReference>
<feature type="domain" description="DUF5641" evidence="1">
    <location>
        <begin position="116"/>
        <end position="210"/>
    </location>
</feature>
<keyword evidence="3" id="KW-1185">Reference proteome</keyword>
<dbReference type="Proteomes" id="UP000053825">
    <property type="component" value="Unassembled WGS sequence"/>
</dbReference>
<dbReference type="AlphaFoldDB" id="A0A0L7QJB6"/>